<dbReference type="Pfam" id="PF02036">
    <property type="entry name" value="SCP2"/>
    <property type="match status" value="1"/>
</dbReference>
<dbReference type="NCBIfam" id="TIGR03083">
    <property type="entry name" value="maleylpyruvate isomerase family mycothiol-dependent enzyme"/>
    <property type="match status" value="1"/>
</dbReference>
<evidence type="ECO:0000259" key="3">
    <source>
        <dbReference type="Pfam" id="PF11716"/>
    </source>
</evidence>
<feature type="compositionally biased region" description="Polar residues" evidence="1">
    <location>
        <begin position="1"/>
        <end position="13"/>
    </location>
</feature>
<reference evidence="4" key="1">
    <citation type="submission" date="2024-07" db="EMBL/GenBank/DDBJ databases">
        <authorList>
            <person name="Yu S.T."/>
        </authorList>
    </citation>
    <scope>NUCLEOTIDE SEQUENCE</scope>
    <source>
        <strain evidence="4">R21</strain>
    </source>
</reference>
<evidence type="ECO:0000259" key="2">
    <source>
        <dbReference type="Pfam" id="PF02036"/>
    </source>
</evidence>
<evidence type="ECO:0000313" key="4">
    <source>
        <dbReference type="EMBL" id="XDQ30413.1"/>
    </source>
</evidence>
<dbReference type="Gene3D" id="1.20.120.450">
    <property type="entry name" value="dinb family like domain"/>
    <property type="match status" value="1"/>
</dbReference>
<keyword evidence="4" id="KW-0413">Isomerase</keyword>
<organism evidence="4">
    <name type="scientific">Streptomyces sp. R21</name>
    <dbReference type="NCBI Taxonomy" id="3238627"/>
    <lineage>
        <taxon>Bacteria</taxon>
        <taxon>Bacillati</taxon>
        <taxon>Actinomycetota</taxon>
        <taxon>Actinomycetes</taxon>
        <taxon>Kitasatosporales</taxon>
        <taxon>Streptomycetaceae</taxon>
        <taxon>Streptomyces</taxon>
    </lineage>
</organism>
<dbReference type="InterPro" id="IPR003033">
    <property type="entry name" value="SCP2_sterol-bd_dom"/>
</dbReference>
<accession>A0AB39PMV3</accession>
<dbReference type="InterPro" id="IPR036527">
    <property type="entry name" value="SCP2_sterol-bd_dom_sf"/>
</dbReference>
<evidence type="ECO:0000256" key="1">
    <source>
        <dbReference type="SAM" id="MobiDB-lite"/>
    </source>
</evidence>
<dbReference type="GO" id="GO:0016853">
    <property type="term" value="F:isomerase activity"/>
    <property type="evidence" value="ECO:0007669"/>
    <property type="project" value="UniProtKB-KW"/>
</dbReference>
<proteinExistence type="predicted"/>
<dbReference type="InterPro" id="IPR024344">
    <property type="entry name" value="MDMPI_metal-binding"/>
</dbReference>
<feature type="region of interest" description="Disordered" evidence="1">
    <location>
        <begin position="1"/>
        <end position="22"/>
    </location>
</feature>
<dbReference type="SUPFAM" id="SSF55718">
    <property type="entry name" value="SCP-like"/>
    <property type="match status" value="1"/>
</dbReference>
<dbReference type="GO" id="GO:0046872">
    <property type="term" value="F:metal ion binding"/>
    <property type="evidence" value="ECO:0007669"/>
    <property type="project" value="InterPro"/>
</dbReference>
<protein>
    <submittedName>
        <fullName evidence="4">Maleylpyruvate isomerase family mycothiol-dependent enzyme</fullName>
    </submittedName>
</protein>
<dbReference type="SUPFAM" id="SSF109854">
    <property type="entry name" value="DinB/YfiT-like putative metalloenzymes"/>
    <property type="match status" value="1"/>
</dbReference>
<dbReference type="InterPro" id="IPR017517">
    <property type="entry name" value="Maleyloyr_isom"/>
</dbReference>
<sequence>MRRTSGVEQGTRSSTRDSLPEGLGQAIRETARAIAALLDGATDMTVPVPGLEWTVGETAAHLALANGLMADLASGQERLYGDGTPQSIAAANAQSLIEFPERGAEPLAVMLVEQADGFLDAVDRAVAAGTADRTLLTPLGPMDQDVLASYLLTHMLGHGYDLARGLRRPHMINEMRVGLCLPFLKTAMPRIAATSALTARYTLRLRGGAAFGVTFTDGTVEVLPDPPERSDCTILTEPVAFLLIALGRLGPWQAMARGGVLAWGRKPWLAPRFPTLFDAP</sequence>
<dbReference type="EMBL" id="CP163435">
    <property type="protein sequence ID" value="XDQ30413.1"/>
    <property type="molecule type" value="Genomic_DNA"/>
</dbReference>
<feature type="domain" description="SCP2" evidence="2">
    <location>
        <begin position="194"/>
        <end position="258"/>
    </location>
</feature>
<dbReference type="InterPro" id="IPR034660">
    <property type="entry name" value="DinB/YfiT-like"/>
</dbReference>
<feature type="domain" description="Mycothiol-dependent maleylpyruvate isomerase metal-binding" evidence="3">
    <location>
        <begin position="25"/>
        <end position="163"/>
    </location>
</feature>
<dbReference type="RefSeq" id="WP_369240326.1">
    <property type="nucleotide sequence ID" value="NZ_CP163435.1"/>
</dbReference>
<gene>
    <name evidence="4" type="ORF">AB5J56_39440</name>
</gene>
<dbReference type="AlphaFoldDB" id="A0AB39PMV3"/>
<name>A0AB39PMV3_9ACTN</name>
<dbReference type="Pfam" id="PF11716">
    <property type="entry name" value="MDMPI_N"/>
    <property type="match status" value="1"/>
</dbReference>